<comment type="caution">
    <text evidence="1">The sequence shown here is derived from an EMBL/GenBank/DDBJ whole genome shotgun (WGS) entry which is preliminary data.</text>
</comment>
<reference evidence="1" key="2">
    <citation type="submission" date="2023-05" db="EMBL/GenBank/DDBJ databases">
        <authorList>
            <consortium name="Lawrence Berkeley National Laboratory"/>
            <person name="Steindorff A."/>
            <person name="Hensen N."/>
            <person name="Bonometti L."/>
            <person name="Westerberg I."/>
            <person name="Brannstrom I.O."/>
            <person name="Guillou S."/>
            <person name="Cros-Aarteil S."/>
            <person name="Calhoun S."/>
            <person name="Haridas S."/>
            <person name="Kuo A."/>
            <person name="Mondo S."/>
            <person name="Pangilinan J."/>
            <person name="Riley R."/>
            <person name="Labutti K."/>
            <person name="Andreopoulos B."/>
            <person name="Lipzen A."/>
            <person name="Chen C."/>
            <person name="Yanf M."/>
            <person name="Daum C."/>
            <person name="Ng V."/>
            <person name="Clum A."/>
            <person name="Ohm R."/>
            <person name="Martin F."/>
            <person name="Silar P."/>
            <person name="Natvig D."/>
            <person name="Lalanne C."/>
            <person name="Gautier V."/>
            <person name="Ament-Velasquez S.L."/>
            <person name="Kruys A."/>
            <person name="Hutchinson M.I."/>
            <person name="Powell A.J."/>
            <person name="Barry K."/>
            <person name="Miller A.N."/>
            <person name="Grigoriev I.V."/>
            <person name="Debuchy R."/>
            <person name="Gladieux P."/>
            <person name="Thoren M.H."/>
            <person name="Johannesson H."/>
        </authorList>
    </citation>
    <scope>NUCLEOTIDE SEQUENCE</scope>
    <source>
        <strain evidence="1">CBS 892.96</strain>
    </source>
</reference>
<keyword evidence="2" id="KW-1185">Reference proteome</keyword>
<dbReference type="EMBL" id="MU866328">
    <property type="protein sequence ID" value="KAK4173656.1"/>
    <property type="molecule type" value="Genomic_DNA"/>
</dbReference>
<accession>A0AAN6W3L5</accession>
<dbReference type="AlphaFoldDB" id="A0AAN6W3L5"/>
<dbReference type="GO" id="GO:0004252">
    <property type="term" value="F:serine-type endopeptidase activity"/>
    <property type="evidence" value="ECO:0007669"/>
    <property type="project" value="InterPro"/>
</dbReference>
<proteinExistence type="predicted"/>
<dbReference type="Gene3D" id="3.40.50.200">
    <property type="entry name" value="Peptidase S8/S53 domain"/>
    <property type="match status" value="1"/>
</dbReference>
<protein>
    <recommendedName>
        <fullName evidence="3">Peptidase S8/S53 domain-containing protein</fullName>
    </recommendedName>
</protein>
<dbReference type="Proteomes" id="UP001302321">
    <property type="component" value="Unassembled WGS sequence"/>
</dbReference>
<evidence type="ECO:0008006" key="3">
    <source>
        <dbReference type="Google" id="ProtNLM"/>
    </source>
</evidence>
<organism evidence="1 2">
    <name type="scientific">Triangularia setosa</name>
    <dbReference type="NCBI Taxonomy" id="2587417"/>
    <lineage>
        <taxon>Eukaryota</taxon>
        <taxon>Fungi</taxon>
        <taxon>Dikarya</taxon>
        <taxon>Ascomycota</taxon>
        <taxon>Pezizomycotina</taxon>
        <taxon>Sordariomycetes</taxon>
        <taxon>Sordariomycetidae</taxon>
        <taxon>Sordariales</taxon>
        <taxon>Podosporaceae</taxon>
        <taxon>Triangularia</taxon>
    </lineage>
</organism>
<reference evidence="1" key="1">
    <citation type="journal article" date="2023" name="Mol. Phylogenet. Evol.">
        <title>Genome-scale phylogeny and comparative genomics of the fungal order Sordariales.</title>
        <authorList>
            <person name="Hensen N."/>
            <person name="Bonometti L."/>
            <person name="Westerberg I."/>
            <person name="Brannstrom I.O."/>
            <person name="Guillou S."/>
            <person name="Cros-Aarteil S."/>
            <person name="Calhoun S."/>
            <person name="Haridas S."/>
            <person name="Kuo A."/>
            <person name="Mondo S."/>
            <person name="Pangilinan J."/>
            <person name="Riley R."/>
            <person name="LaButti K."/>
            <person name="Andreopoulos B."/>
            <person name="Lipzen A."/>
            <person name="Chen C."/>
            <person name="Yan M."/>
            <person name="Daum C."/>
            <person name="Ng V."/>
            <person name="Clum A."/>
            <person name="Steindorff A."/>
            <person name="Ohm R.A."/>
            <person name="Martin F."/>
            <person name="Silar P."/>
            <person name="Natvig D.O."/>
            <person name="Lalanne C."/>
            <person name="Gautier V."/>
            <person name="Ament-Velasquez S.L."/>
            <person name="Kruys A."/>
            <person name="Hutchinson M.I."/>
            <person name="Powell A.J."/>
            <person name="Barry K."/>
            <person name="Miller A.N."/>
            <person name="Grigoriev I.V."/>
            <person name="Debuchy R."/>
            <person name="Gladieux P."/>
            <person name="Hiltunen Thoren M."/>
            <person name="Johannesson H."/>
        </authorList>
    </citation>
    <scope>NUCLEOTIDE SEQUENCE</scope>
    <source>
        <strain evidence="1">CBS 892.96</strain>
    </source>
</reference>
<dbReference type="InterPro" id="IPR036852">
    <property type="entry name" value="Peptidase_S8/S53_dom_sf"/>
</dbReference>
<dbReference type="GO" id="GO:0006508">
    <property type="term" value="P:proteolysis"/>
    <property type="evidence" value="ECO:0007669"/>
    <property type="project" value="InterPro"/>
</dbReference>
<evidence type="ECO:0000313" key="1">
    <source>
        <dbReference type="EMBL" id="KAK4173656.1"/>
    </source>
</evidence>
<sequence>MTRLFQCQESVGLSPQTISPWMDMSEKSLNAIEENMSRKDNGPAAGTCMKPMRVANQRNLSAHKWLNCMDAFADEIQNAPVPPVQHTLLRKDISVVLIDEGVNIDTPTIGGKIIGGVTFDRDEPDENGPSPYFISASGHGTVMADMICHVCPTAKIYVFKLETHLSQDPLAYGQTHNQIVARSATSQ</sequence>
<name>A0AAN6W3L5_9PEZI</name>
<dbReference type="SUPFAM" id="SSF52743">
    <property type="entry name" value="Subtilisin-like"/>
    <property type="match status" value="1"/>
</dbReference>
<evidence type="ECO:0000313" key="2">
    <source>
        <dbReference type="Proteomes" id="UP001302321"/>
    </source>
</evidence>
<gene>
    <name evidence="1" type="ORF">QBC36DRAFT_303468</name>
</gene>